<keyword evidence="2" id="KW-1185">Reference proteome</keyword>
<comment type="caution">
    <text evidence="1">The sequence shown here is derived from an EMBL/GenBank/DDBJ whole genome shotgun (WGS) entry which is preliminary data.</text>
</comment>
<reference evidence="1 2" key="1">
    <citation type="submission" date="2021-02" db="EMBL/GenBank/DDBJ databases">
        <title>Leishmania (Mundinia) enrietti genome sequencing and assembly.</title>
        <authorList>
            <person name="Almutairi H."/>
            <person name="Gatherer D."/>
        </authorList>
    </citation>
    <scope>NUCLEOTIDE SEQUENCE [LARGE SCALE GENOMIC DNA]</scope>
    <source>
        <strain evidence="1">CUR178</strain>
    </source>
</reference>
<gene>
    <name evidence="1" type="ORF">CUR178_03643</name>
</gene>
<dbReference type="EMBL" id="JAFHKP010000027">
    <property type="protein sequence ID" value="KAG5475929.1"/>
    <property type="molecule type" value="Genomic_DNA"/>
</dbReference>
<dbReference type="Proteomes" id="UP000674179">
    <property type="component" value="Chromosome 27"/>
</dbReference>
<proteinExistence type="predicted"/>
<evidence type="ECO:0000313" key="2">
    <source>
        <dbReference type="Proteomes" id="UP000674179"/>
    </source>
</evidence>
<organism evidence="1 2">
    <name type="scientific">Leishmania enriettii</name>
    <dbReference type="NCBI Taxonomy" id="5663"/>
    <lineage>
        <taxon>Eukaryota</taxon>
        <taxon>Discoba</taxon>
        <taxon>Euglenozoa</taxon>
        <taxon>Kinetoplastea</taxon>
        <taxon>Metakinetoplastina</taxon>
        <taxon>Trypanosomatida</taxon>
        <taxon>Trypanosomatidae</taxon>
        <taxon>Leishmaniinae</taxon>
        <taxon>Leishmania</taxon>
    </lineage>
</organism>
<dbReference type="RefSeq" id="XP_067691940.1">
    <property type="nucleotide sequence ID" value="XM_067835374.1"/>
</dbReference>
<name>A0A836GNP1_LEIEN</name>
<dbReference type="KEGG" id="lenr:94170884"/>
<evidence type="ECO:0000313" key="1">
    <source>
        <dbReference type="EMBL" id="KAG5475929.1"/>
    </source>
</evidence>
<protein>
    <submittedName>
        <fullName evidence="1">Uncharacterized protein</fullName>
    </submittedName>
</protein>
<sequence length="174" mass="19817">MELVSEPIVLLLEEPLSFFSLAQLQLLVCLLRRLRCHDPSGTVMWSSSTIPWTLFDDIDCLTLLGSDGKTFYTGHKKDVEAFLQERLSILHVPGEEVVDIMTRTELDTAAVTHASFSSRNSRYHRQLRHDIEAHRARISANAFAKLSEASRAPPRYLRVQWLLLAYALHGNMLN</sequence>
<dbReference type="OrthoDB" id="264002at2759"/>
<accession>A0A836GNP1</accession>
<dbReference type="AlphaFoldDB" id="A0A836GNP1"/>
<dbReference type="GeneID" id="94170884"/>